<dbReference type="GO" id="GO:0034976">
    <property type="term" value="P:response to endoplasmic reticulum stress"/>
    <property type="evidence" value="ECO:0007669"/>
    <property type="project" value="EnsemblFungi"/>
</dbReference>
<evidence type="ECO:0000256" key="7">
    <source>
        <dbReference type="ARBA" id="ARBA00045873"/>
    </source>
</evidence>
<evidence type="ECO:0000256" key="4">
    <source>
        <dbReference type="ARBA" id="ARBA00022692"/>
    </source>
</evidence>
<dbReference type="OrthoDB" id="10009287at2759"/>
<dbReference type="GO" id="GO:0048309">
    <property type="term" value="P:endoplasmic reticulum inheritance"/>
    <property type="evidence" value="ECO:0007669"/>
    <property type="project" value="EnsemblFungi"/>
</dbReference>
<accession>A0A1E3P2Z9</accession>
<dbReference type="GO" id="GO:1990809">
    <property type="term" value="P:endoplasmic reticulum tubular network membrane organization"/>
    <property type="evidence" value="ECO:0007669"/>
    <property type="project" value="EnsemblFungi"/>
</dbReference>
<dbReference type="AlphaFoldDB" id="A0A1E3P2Z9"/>
<dbReference type="PANTHER" id="PTHR12300">
    <property type="entry name" value="HVA22-LIKE PROTEINS"/>
    <property type="match status" value="1"/>
</dbReference>
<comment type="subcellular location">
    <subcellularLocation>
        <location evidence="1 8">Membrane</location>
        <topology evidence="1 8">Multi-pass membrane protein</topology>
    </subcellularLocation>
</comment>
<dbReference type="GO" id="GO:0032581">
    <property type="term" value="P:ER-dependent peroxisome organization"/>
    <property type="evidence" value="ECO:0007669"/>
    <property type="project" value="EnsemblFungi"/>
</dbReference>
<evidence type="ECO:0000313" key="10">
    <source>
        <dbReference type="Proteomes" id="UP000094112"/>
    </source>
</evidence>
<dbReference type="STRING" id="683960.A0A1E3P2Z9"/>
<keyword evidence="5 8" id="KW-1133">Transmembrane helix</keyword>
<reference evidence="9 10" key="1">
    <citation type="journal article" date="2016" name="Proc. Natl. Acad. Sci. U.S.A.">
        <title>Comparative genomics of biotechnologically important yeasts.</title>
        <authorList>
            <person name="Riley R."/>
            <person name="Haridas S."/>
            <person name="Wolfe K.H."/>
            <person name="Lopes M.R."/>
            <person name="Hittinger C.T."/>
            <person name="Goeker M."/>
            <person name="Salamov A.A."/>
            <person name="Wisecaver J.H."/>
            <person name="Long T.M."/>
            <person name="Calvey C.H."/>
            <person name="Aerts A.L."/>
            <person name="Barry K.W."/>
            <person name="Choi C."/>
            <person name="Clum A."/>
            <person name="Coughlan A.Y."/>
            <person name="Deshpande S."/>
            <person name="Douglass A.P."/>
            <person name="Hanson S.J."/>
            <person name="Klenk H.-P."/>
            <person name="LaButti K.M."/>
            <person name="Lapidus A."/>
            <person name="Lindquist E.A."/>
            <person name="Lipzen A.M."/>
            <person name="Meier-Kolthoff J.P."/>
            <person name="Ohm R.A."/>
            <person name="Otillar R.P."/>
            <person name="Pangilinan J.L."/>
            <person name="Peng Y."/>
            <person name="Rokas A."/>
            <person name="Rosa C.A."/>
            <person name="Scheuner C."/>
            <person name="Sibirny A.A."/>
            <person name="Slot J.C."/>
            <person name="Stielow J.B."/>
            <person name="Sun H."/>
            <person name="Kurtzman C.P."/>
            <person name="Blackwell M."/>
            <person name="Grigoriev I.V."/>
            <person name="Jeffries T.W."/>
        </authorList>
    </citation>
    <scope>NUCLEOTIDE SEQUENCE [LARGE SCALE GENOMIC DNA]</scope>
    <source>
        <strain evidence="10">ATCC 58044 / CBS 1984 / NCYC 433 / NRRL Y-366-8</strain>
    </source>
</reference>
<dbReference type="RefSeq" id="XP_019038464.1">
    <property type="nucleotide sequence ID" value="XM_019181882.1"/>
</dbReference>
<dbReference type="EMBL" id="KV454211">
    <property type="protein sequence ID" value="ODQ59257.1"/>
    <property type="molecule type" value="Genomic_DNA"/>
</dbReference>
<feature type="transmembrane region" description="Helical" evidence="8">
    <location>
        <begin position="90"/>
        <end position="106"/>
    </location>
</feature>
<feature type="transmembrane region" description="Helical" evidence="8">
    <location>
        <begin position="38"/>
        <end position="55"/>
    </location>
</feature>
<evidence type="ECO:0000256" key="3">
    <source>
        <dbReference type="ARBA" id="ARBA00019184"/>
    </source>
</evidence>
<evidence type="ECO:0000256" key="6">
    <source>
        <dbReference type="ARBA" id="ARBA00023136"/>
    </source>
</evidence>
<gene>
    <name evidence="9" type="ORF">WICANDRAFT_31803</name>
</gene>
<keyword evidence="6 8" id="KW-0472">Membrane</keyword>
<evidence type="ECO:0000313" key="9">
    <source>
        <dbReference type="EMBL" id="ODQ59257.1"/>
    </source>
</evidence>
<name>A0A1E3P2Z9_WICAA</name>
<dbReference type="GO" id="GO:0016192">
    <property type="term" value="P:vesicle-mediated transport"/>
    <property type="evidence" value="ECO:0007669"/>
    <property type="project" value="EnsemblFungi"/>
</dbReference>
<dbReference type="Proteomes" id="UP000094112">
    <property type="component" value="Unassembled WGS sequence"/>
</dbReference>
<keyword evidence="4 8" id="KW-0812">Transmembrane</keyword>
<dbReference type="PANTHER" id="PTHR12300:SF161">
    <property type="entry name" value="RECEPTOR EXPRESSION-ENHANCING PROTEIN"/>
    <property type="match status" value="1"/>
</dbReference>
<evidence type="ECO:0000256" key="8">
    <source>
        <dbReference type="RuleBase" id="RU362006"/>
    </source>
</evidence>
<dbReference type="GeneID" id="30199128"/>
<dbReference type="GO" id="GO:0180020">
    <property type="term" value="F:membrane bending activity"/>
    <property type="evidence" value="ECO:0007669"/>
    <property type="project" value="EnsemblFungi"/>
</dbReference>
<dbReference type="GO" id="GO:0032153">
    <property type="term" value="C:cell division site"/>
    <property type="evidence" value="ECO:0007669"/>
    <property type="project" value="EnsemblFungi"/>
</dbReference>
<dbReference type="GO" id="GO:0016020">
    <property type="term" value="C:membrane"/>
    <property type="evidence" value="ECO:0007669"/>
    <property type="project" value="UniProtKB-SubCell"/>
</dbReference>
<dbReference type="GO" id="GO:0051292">
    <property type="term" value="P:nuclear pore complex assembly"/>
    <property type="evidence" value="ECO:0007669"/>
    <property type="project" value="EnsemblFungi"/>
</dbReference>
<sequence>MADFASQFQSTLKGLDSKFAGNSILTQFEKVSGLPKSYGILGSGVFYFLLIFLNIGGIGQLLSNIAGFVIPGYYSLLALQTATSKDDTELLTYWVVFAFLNVIEFWSKAILYWIPFYWFIKTVFLLYLALPQFGGAQIVYNVVIKPIAEQYITGKPSAANKFANAVDDAAEGVASGASRH</sequence>
<evidence type="ECO:0000256" key="1">
    <source>
        <dbReference type="ARBA" id="ARBA00004141"/>
    </source>
</evidence>
<dbReference type="Pfam" id="PF03134">
    <property type="entry name" value="TB2_DP1_HVA22"/>
    <property type="match status" value="1"/>
</dbReference>
<feature type="transmembrane region" description="Helical" evidence="8">
    <location>
        <begin position="61"/>
        <end position="78"/>
    </location>
</feature>
<evidence type="ECO:0000256" key="5">
    <source>
        <dbReference type="ARBA" id="ARBA00022989"/>
    </source>
</evidence>
<dbReference type="GO" id="GO:0007033">
    <property type="term" value="P:vacuole organization"/>
    <property type="evidence" value="ECO:0007669"/>
    <property type="project" value="EnsemblFungi"/>
</dbReference>
<keyword evidence="10" id="KW-1185">Reference proteome</keyword>
<comment type="caution">
    <text evidence="8">Lacks conserved residue(s) required for the propagation of feature annotation.</text>
</comment>
<dbReference type="GO" id="GO:0005635">
    <property type="term" value="C:nuclear envelope"/>
    <property type="evidence" value="ECO:0007669"/>
    <property type="project" value="EnsemblFungi"/>
</dbReference>
<dbReference type="GO" id="GO:0032541">
    <property type="term" value="C:cortical endoplasmic reticulum"/>
    <property type="evidence" value="ECO:0007669"/>
    <property type="project" value="EnsemblFungi"/>
</dbReference>
<comment type="similarity">
    <text evidence="2 8">Belongs to the DP1 family.</text>
</comment>
<comment type="function">
    <text evidence="7">Required to generate and maintain the structure of the tubular endoplasmic reticulum network and the vacuole. Induces high curvature in membranes and causes membrane tubule formation. Involved in membrane/vesicle trafficking.</text>
</comment>
<proteinExistence type="inferred from homology"/>
<dbReference type="InterPro" id="IPR004345">
    <property type="entry name" value="TB2_DP1_HVA22"/>
</dbReference>
<protein>
    <recommendedName>
        <fullName evidence="3 8">Protein YOP1</fullName>
    </recommendedName>
</protein>
<evidence type="ECO:0000256" key="2">
    <source>
        <dbReference type="ARBA" id="ARBA00008573"/>
    </source>
</evidence>
<organism evidence="9 10">
    <name type="scientific">Wickerhamomyces anomalus (strain ATCC 58044 / CBS 1984 / NCYC 433 / NRRL Y-366-8)</name>
    <name type="common">Yeast</name>
    <name type="synonym">Hansenula anomala</name>
    <dbReference type="NCBI Taxonomy" id="683960"/>
    <lineage>
        <taxon>Eukaryota</taxon>
        <taxon>Fungi</taxon>
        <taxon>Dikarya</taxon>
        <taxon>Ascomycota</taxon>
        <taxon>Saccharomycotina</taxon>
        <taxon>Saccharomycetes</taxon>
        <taxon>Phaffomycetales</taxon>
        <taxon>Wickerhamomycetaceae</taxon>
        <taxon>Wickerhamomyces</taxon>
    </lineage>
</organism>